<protein>
    <recommendedName>
        <fullName evidence="3">DUF2313 domain-containing protein</fullName>
    </recommendedName>
</protein>
<keyword evidence="2" id="KW-1185">Reference proteome</keyword>
<accession>A0ABW4E152</accession>
<dbReference type="RefSeq" id="WP_125750113.1">
    <property type="nucleotide sequence ID" value="NZ_JBHTON010000001.1"/>
</dbReference>
<evidence type="ECO:0000313" key="1">
    <source>
        <dbReference type="EMBL" id="MFD1483637.1"/>
    </source>
</evidence>
<evidence type="ECO:0008006" key="3">
    <source>
        <dbReference type="Google" id="ProtNLM"/>
    </source>
</evidence>
<reference evidence="2" key="1">
    <citation type="journal article" date="2019" name="Int. J. Syst. Evol. Microbiol.">
        <title>The Global Catalogue of Microorganisms (GCM) 10K type strain sequencing project: providing services to taxonomists for standard genome sequencing and annotation.</title>
        <authorList>
            <consortium name="The Broad Institute Genomics Platform"/>
            <consortium name="The Broad Institute Genome Sequencing Center for Infectious Disease"/>
            <person name="Wu L."/>
            <person name="Ma J."/>
        </authorList>
    </citation>
    <scope>NUCLEOTIDE SEQUENCE [LARGE SCALE GENOMIC DNA]</scope>
    <source>
        <strain evidence="2">CCM 8903</strain>
    </source>
</reference>
<evidence type="ECO:0000313" key="2">
    <source>
        <dbReference type="Proteomes" id="UP001597252"/>
    </source>
</evidence>
<sequence length="164" mass="18243">MNDQDLIELAALTLQQRDGNATALETALHIPVAAIQANEAALLPQQREQLRFLFSDYEWMLAQKLAVLQSTAPAAGTLAQRYQLAKTVIAKAWLRSPSLTTSYVKEPRSTGRVSVHLQLRQDYGVHGLVDILDFVVPTQVAKQLQTKQLDLLTWADAHLEDSVK</sequence>
<name>A0ABW4E152_9LACO</name>
<proteinExistence type="predicted"/>
<comment type="caution">
    <text evidence="1">The sequence shown here is derived from an EMBL/GenBank/DDBJ whole genome shotgun (WGS) entry which is preliminary data.</text>
</comment>
<gene>
    <name evidence="1" type="ORF">ACFQ5J_00035</name>
</gene>
<dbReference type="Proteomes" id="UP001597252">
    <property type="component" value="Unassembled WGS sequence"/>
</dbReference>
<dbReference type="EMBL" id="JBHTON010000001">
    <property type="protein sequence ID" value="MFD1483637.1"/>
    <property type="molecule type" value="Genomic_DNA"/>
</dbReference>
<organism evidence="1 2">
    <name type="scientific">Lacticaseibacillus baoqingensis</name>
    <dbReference type="NCBI Taxonomy" id="2486013"/>
    <lineage>
        <taxon>Bacteria</taxon>
        <taxon>Bacillati</taxon>
        <taxon>Bacillota</taxon>
        <taxon>Bacilli</taxon>
        <taxon>Lactobacillales</taxon>
        <taxon>Lactobacillaceae</taxon>
        <taxon>Lacticaseibacillus</taxon>
    </lineage>
</organism>